<dbReference type="Proteomes" id="UP000444960">
    <property type="component" value="Unassembled WGS sequence"/>
</dbReference>
<proteinExistence type="predicted"/>
<reference evidence="3" key="1">
    <citation type="submission" date="2019-06" db="EMBL/GenBank/DDBJ databases">
        <title>Gordonia isolated from sludge of a wastewater treatment plant.</title>
        <authorList>
            <person name="Tamura T."/>
            <person name="Aoyama K."/>
            <person name="Kang Y."/>
            <person name="Saito S."/>
            <person name="Akiyama N."/>
            <person name="Yazawa K."/>
            <person name="Gonoi T."/>
            <person name="Mikami Y."/>
        </authorList>
    </citation>
    <scope>NUCLEOTIDE SEQUENCE [LARGE SCALE GENOMIC DNA]</scope>
    <source>
        <strain evidence="3">NBRC 107696</strain>
    </source>
</reference>
<sequence>MIEYYNPESVGDFTAAGLSSGTGTDELVFAPGLAIDDTTMKRRASAVTIADEVAACFDNIDAILAEAGLSRSDIVKTTCFLQEEEYRMEFVGAYKSMFGDGPYPARNTFVLGIASDCRVQIETIAVRPASR</sequence>
<dbReference type="PANTHER" id="PTHR11803">
    <property type="entry name" value="2-IMINOBUTANOATE/2-IMINOPROPANOATE DEAMINASE RIDA"/>
    <property type="match status" value="1"/>
</dbReference>
<evidence type="ECO:0000313" key="2">
    <source>
        <dbReference type="EMBL" id="GEE01798.1"/>
    </source>
</evidence>
<dbReference type="GO" id="GO:0019239">
    <property type="term" value="F:deaminase activity"/>
    <property type="evidence" value="ECO:0007669"/>
    <property type="project" value="TreeGrafter"/>
</dbReference>
<dbReference type="InterPro" id="IPR035959">
    <property type="entry name" value="RutC-like_sf"/>
</dbReference>
<organism evidence="1 3">
    <name type="scientific">Gordonia spumicola</name>
    <dbReference type="NCBI Taxonomy" id="589161"/>
    <lineage>
        <taxon>Bacteria</taxon>
        <taxon>Bacillati</taxon>
        <taxon>Actinomycetota</taxon>
        <taxon>Actinomycetes</taxon>
        <taxon>Mycobacteriales</taxon>
        <taxon>Gordoniaceae</taxon>
        <taxon>Gordonia</taxon>
    </lineage>
</organism>
<dbReference type="RefSeq" id="WP_161895410.1">
    <property type="nucleotide sequence ID" value="NZ_BJOV01000003.1"/>
</dbReference>
<dbReference type="EMBL" id="BJOV01000003">
    <property type="protein sequence ID" value="GEE01642.1"/>
    <property type="molecule type" value="Genomic_DNA"/>
</dbReference>
<keyword evidence="3" id="KW-1185">Reference proteome</keyword>
<dbReference type="EMBL" id="BJOV01000004">
    <property type="protein sequence ID" value="GEE01798.1"/>
    <property type="molecule type" value="Genomic_DNA"/>
</dbReference>
<reference evidence="1" key="2">
    <citation type="journal article" date="2020" name="Int. J. Syst. Evol. Microbiol.">
        <title>Gordonia crocea sp. nov. and Gordonia spumicola sp. nov. isolated from sludge of a wastewater treatment plant.</title>
        <authorList>
            <person name="Tamura T."/>
            <person name="Saito S."/>
            <person name="Hamada M."/>
            <person name="Kang Y."/>
            <person name="Hoshino Y."/>
            <person name="Gonoi T."/>
            <person name="Mikami Y."/>
            <person name="Yaguchi T."/>
        </authorList>
    </citation>
    <scope>NUCLEOTIDE SEQUENCE</scope>
    <source>
        <strain evidence="1">NBRC 107696</strain>
    </source>
</reference>
<dbReference type="Pfam" id="PF01042">
    <property type="entry name" value="Ribonuc_L-PSP"/>
    <property type="match status" value="1"/>
</dbReference>
<dbReference type="OrthoDB" id="9803101at2"/>
<evidence type="ECO:0000313" key="1">
    <source>
        <dbReference type="EMBL" id="GEE01642.1"/>
    </source>
</evidence>
<dbReference type="GO" id="GO:0005829">
    <property type="term" value="C:cytosol"/>
    <property type="evidence" value="ECO:0007669"/>
    <property type="project" value="TreeGrafter"/>
</dbReference>
<dbReference type="CDD" id="cd00448">
    <property type="entry name" value="YjgF_YER057c_UK114_family"/>
    <property type="match status" value="1"/>
</dbReference>
<evidence type="ECO:0000313" key="3">
    <source>
        <dbReference type="Proteomes" id="UP000444960"/>
    </source>
</evidence>
<evidence type="ECO:0008006" key="4">
    <source>
        <dbReference type="Google" id="ProtNLM"/>
    </source>
</evidence>
<protein>
    <recommendedName>
        <fullName evidence="4">Enamine deaminase RidA</fullName>
    </recommendedName>
</protein>
<accession>A0A7I9V8S3</accession>
<dbReference type="Gene3D" id="3.30.1330.40">
    <property type="entry name" value="RutC-like"/>
    <property type="match status" value="1"/>
</dbReference>
<gene>
    <name evidence="1" type="ORF">nbrc107696_20880</name>
    <name evidence="2" type="ORF">nbrc107696_22440</name>
</gene>
<dbReference type="PANTHER" id="PTHR11803:SF59">
    <property type="entry name" value="ENDORIBONUCLEASE"/>
    <property type="match status" value="1"/>
</dbReference>
<dbReference type="InterPro" id="IPR006175">
    <property type="entry name" value="YjgF/YER057c/UK114"/>
</dbReference>
<name>A0A7I9V8S3_9ACTN</name>
<comment type="caution">
    <text evidence="1">The sequence shown here is derived from an EMBL/GenBank/DDBJ whole genome shotgun (WGS) entry which is preliminary data.</text>
</comment>
<dbReference type="SUPFAM" id="SSF55298">
    <property type="entry name" value="YjgF-like"/>
    <property type="match status" value="1"/>
</dbReference>
<dbReference type="AlphaFoldDB" id="A0A7I9V8S3"/>